<dbReference type="Gene3D" id="3.90.1150.200">
    <property type="match status" value="1"/>
</dbReference>
<dbReference type="EMBL" id="JAVRIF010000004">
    <property type="protein sequence ID" value="MDT0603860.1"/>
    <property type="molecule type" value="Genomic_DNA"/>
</dbReference>
<dbReference type="InterPro" id="IPR014922">
    <property type="entry name" value="YdhG-like"/>
</dbReference>
<name>A0ABU3A239_9GAMM</name>
<proteinExistence type="predicted"/>
<protein>
    <submittedName>
        <fullName evidence="2">DUF1801 domain-containing protein</fullName>
    </submittedName>
</protein>
<comment type="caution">
    <text evidence="2">The sequence shown here is derived from an EMBL/GenBank/DDBJ whole genome shotgun (WGS) entry which is preliminary data.</text>
</comment>
<dbReference type="RefSeq" id="WP_311580915.1">
    <property type="nucleotide sequence ID" value="NZ_JAVRIF010000004.1"/>
</dbReference>
<reference evidence="2 3" key="1">
    <citation type="submission" date="2023-09" db="EMBL/GenBank/DDBJ databases">
        <authorList>
            <person name="Rey-Velasco X."/>
        </authorList>
    </citation>
    <scope>NUCLEOTIDE SEQUENCE [LARGE SCALE GENOMIC DNA]</scope>
    <source>
        <strain evidence="2 3">W431</strain>
    </source>
</reference>
<evidence type="ECO:0000259" key="1">
    <source>
        <dbReference type="Pfam" id="PF08818"/>
    </source>
</evidence>
<dbReference type="Proteomes" id="UP001266357">
    <property type="component" value="Unassembled WGS sequence"/>
</dbReference>
<organism evidence="2 3">
    <name type="scientific">Thalassotalea castellviae</name>
    <dbReference type="NCBI Taxonomy" id="3075612"/>
    <lineage>
        <taxon>Bacteria</taxon>
        <taxon>Pseudomonadati</taxon>
        <taxon>Pseudomonadota</taxon>
        <taxon>Gammaproteobacteria</taxon>
        <taxon>Alteromonadales</taxon>
        <taxon>Colwelliaceae</taxon>
        <taxon>Thalassotalea</taxon>
    </lineage>
</organism>
<evidence type="ECO:0000313" key="3">
    <source>
        <dbReference type="Proteomes" id="UP001266357"/>
    </source>
</evidence>
<sequence>MDLSTYLKNIPEQRMARFNAIYTLIMKLFPDAEPSMKYKMPTFTLGDHWIALANQKNYLSVYTCNAQHLAEFQHQYPKIKTGKGCINIKDNDTFELNDLGSVITSALTKSLK</sequence>
<dbReference type="Pfam" id="PF08818">
    <property type="entry name" value="DUF1801"/>
    <property type="match status" value="1"/>
</dbReference>
<gene>
    <name evidence="2" type="ORF">RM573_09665</name>
</gene>
<evidence type="ECO:0000313" key="2">
    <source>
        <dbReference type="EMBL" id="MDT0603860.1"/>
    </source>
</evidence>
<accession>A0ABU3A239</accession>
<dbReference type="SUPFAM" id="SSF159888">
    <property type="entry name" value="YdhG-like"/>
    <property type="match status" value="1"/>
</dbReference>
<keyword evidence="3" id="KW-1185">Reference proteome</keyword>
<feature type="domain" description="YdhG-like" evidence="1">
    <location>
        <begin position="16"/>
        <end position="106"/>
    </location>
</feature>